<dbReference type="EMBL" id="FMTM01000002">
    <property type="protein sequence ID" value="SCW47350.1"/>
    <property type="molecule type" value="Genomic_DNA"/>
</dbReference>
<sequence>MRKASICANADAFLREVPRVRSKLAQVAVGMIFPTQVLDQNPKRKCGPKRAPSANGRLRRNAGSWVELSSHPNFQRPLCVMLAFERLAERGDAIQLKQAAVRRNDAQHDNRDEIGQACKQL</sequence>
<name>A0A1G4QRV9_9HYPH</name>
<dbReference type="AlphaFoldDB" id="A0A1G4QRV9"/>
<accession>A0A1G4QRV9</accession>
<proteinExistence type="predicted"/>
<evidence type="ECO:0000313" key="1">
    <source>
        <dbReference type="EMBL" id="SCW47350.1"/>
    </source>
</evidence>
<organism evidence="1 2">
    <name type="scientific">Rhizobium mongolense subsp. loessense</name>
    <dbReference type="NCBI Taxonomy" id="158890"/>
    <lineage>
        <taxon>Bacteria</taxon>
        <taxon>Pseudomonadati</taxon>
        <taxon>Pseudomonadota</taxon>
        <taxon>Alphaproteobacteria</taxon>
        <taxon>Hyphomicrobiales</taxon>
        <taxon>Rhizobiaceae</taxon>
        <taxon>Rhizobium/Agrobacterium group</taxon>
        <taxon>Rhizobium</taxon>
    </lineage>
</organism>
<evidence type="ECO:0000313" key="2">
    <source>
        <dbReference type="Proteomes" id="UP000199542"/>
    </source>
</evidence>
<reference evidence="1 2" key="1">
    <citation type="submission" date="2016-10" db="EMBL/GenBank/DDBJ databases">
        <authorList>
            <person name="de Groot N.N."/>
        </authorList>
    </citation>
    <scope>NUCLEOTIDE SEQUENCE [LARGE SCALE GENOMIC DNA]</scope>
    <source>
        <strain evidence="1 2">CGMCC 1.3401</strain>
    </source>
</reference>
<protein>
    <submittedName>
        <fullName evidence="1">Uncharacterized protein</fullName>
    </submittedName>
</protein>
<gene>
    <name evidence="1" type="ORF">SAMN02927900_01782</name>
</gene>
<dbReference type="Proteomes" id="UP000199542">
    <property type="component" value="Unassembled WGS sequence"/>
</dbReference>